<dbReference type="InterPro" id="IPR027417">
    <property type="entry name" value="P-loop_NTPase"/>
</dbReference>
<keyword evidence="2 6" id="KW-0812">Transmembrane</keyword>
<dbReference type="Proteomes" id="UP000612352">
    <property type="component" value="Unassembled WGS sequence"/>
</dbReference>
<dbReference type="SUPFAM" id="SSF52540">
    <property type="entry name" value="P-loop containing nucleoside triphosphate hydrolases"/>
    <property type="match status" value="1"/>
</dbReference>
<evidence type="ECO:0000256" key="4">
    <source>
        <dbReference type="ARBA" id="ARBA00023136"/>
    </source>
</evidence>
<dbReference type="Pfam" id="PF00664">
    <property type="entry name" value="ABC_membrane"/>
    <property type="match status" value="1"/>
</dbReference>
<dbReference type="Pfam" id="PF00005">
    <property type="entry name" value="ABC_tran"/>
    <property type="match status" value="1"/>
</dbReference>
<dbReference type="PROSITE" id="PS50893">
    <property type="entry name" value="ABC_TRANSPORTER_2"/>
    <property type="match status" value="1"/>
</dbReference>
<dbReference type="GO" id="GO:0005524">
    <property type="term" value="F:ATP binding"/>
    <property type="evidence" value="ECO:0007669"/>
    <property type="project" value="UniProtKB-KW"/>
</dbReference>
<dbReference type="PROSITE" id="PS50929">
    <property type="entry name" value="ABC_TM1F"/>
    <property type="match status" value="1"/>
</dbReference>
<sequence length="643" mass="66114">MPATRTRDVPAHAAAPPPVDTWTDPLERKARRGARASGGSAGDAAVGSDGADGGDGTDAAAAPGPAYRPAPPRTAWALVRRALRRHLGAVIPGFLLMALWQTCEAIVPIAIGVIVDRAVVPMDRLALLVSMLALLALFAVLSFSYRFGSRCMHFSLLREAHALRVEVARHALLTRGALSGRRPGEVLSLSTADADVAATIFRQLAVGGSAVVGLAGASLYLLWTDVLVGLVVIVGVPLTLLVIAGPSRLISRSSGVQQAAIAEASAAAGDTMGGLRILKAIGGERWASARYHGTSREAARAGVRTADLSGRVTGLGTLSVAIILAGVLLLAGWRVTSGDLSVGQLVSIVGVAAFFSEPVQALTMTVTVFARSHGAAQRLADYLSTGEVEAVDSPAPTSSALEIRGLSLDAADAEAPRTLDLAVPPAGLVVIDAAQPSVATRLADALAGHDGAGHVLLGGTDRSRAPRPVAPRMVLSPHAADLFEGTIRSNITLTHDLDAVAPRAVSPDAPSIAPGVSPEAPSISPEVSPAVLAASATDEVLEAVGTGLDHEVREAGSNLSGGQRQRIALARALHADPDVLVLEDPTSAVDSVTEWTIARGVQVLRAERSTLVLTASPAFRALADLVVEIPEDTVPTLVRSVQR</sequence>
<dbReference type="PANTHER" id="PTHR43394">
    <property type="entry name" value="ATP-DEPENDENT PERMEASE MDL1, MITOCHONDRIAL"/>
    <property type="match status" value="1"/>
</dbReference>
<dbReference type="InterPro" id="IPR017871">
    <property type="entry name" value="ABC_transporter-like_CS"/>
</dbReference>
<proteinExistence type="predicted"/>
<organism evidence="9 10">
    <name type="scientific">Brachybacterium halotolerans</name>
    <dbReference type="NCBI Taxonomy" id="2795215"/>
    <lineage>
        <taxon>Bacteria</taxon>
        <taxon>Bacillati</taxon>
        <taxon>Actinomycetota</taxon>
        <taxon>Actinomycetes</taxon>
        <taxon>Micrococcales</taxon>
        <taxon>Dermabacteraceae</taxon>
        <taxon>Brachybacterium</taxon>
    </lineage>
</organism>
<feature type="transmembrane region" description="Helical" evidence="6">
    <location>
        <begin position="312"/>
        <end position="333"/>
    </location>
</feature>
<keyword evidence="3 6" id="KW-1133">Transmembrane helix</keyword>
<comment type="subcellular location">
    <subcellularLocation>
        <location evidence="1">Cell membrane</location>
        <topology evidence="1">Multi-pass membrane protein</topology>
    </subcellularLocation>
</comment>
<keyword evidence="9" id="KW-0067">ATP-binding</keyword>
<evidence type="ECO:0000313" key="10">
    <source>
        <dbReference type="Proteomes" id="UP000612352"/>
    </source>
</evidence>
<evidence type="ECO:0000256" key="3">
    <source>
        <dbReference type="ARBA" id="ARBA00022989"/>
    </source>
</evidence>
<name>A0ABS1BE46_9MICO</name>
<evidence type="ECO:0000256" key="2">
    <source>
        <dbReference type="ARBA" id="ARBA00022692"/>
    </source>
</evidence>
<feature type="region of interest" description="Disordered" evidence="5">
    <location>
        <begin position="1"/>
        <end position="67"/>
    </location>
</feature>
<dbReference type="SUPFAM" id="SSF90123">
    <property type="entry name" value="ABC transporter transmembrane region"/>
    <property type="match status" value="1"/>
</dbReference>
<dbReference type="InterPro" id="IPR039421">
    <property type="entry name" value="Type_1_exporter"/>
</dbReference>
<dbReference type="PANTHER" id="PTHR43394:SF1">
    <property type="entry name" value="ATP-BINDING CASSETTE SUB-FAMILY B MEMBER 10, MITOCHONDRIAL"/>
    <property type="match status" value="1"/>
</dbReference>
<evidence type="ECO:0000313" key="9">
    <source>
        <dbReference type="EMBL" id="MBK0332915.1"/>
    </source>
</evidence>
<evidence type="ECO:0000259" key="7">
    <source>
        <dbReference type="PROSITE" id="PS50893"/>
    </source>
</evidence>
<protein>
    <submittedName>
        <fullName evidence="9">ABC transporter ATP-binding protein</fullName>
    </submittedName>
</protein>
<feature type="transmembrane region" description="Helical" evidence="6">
    <location>
        <begin position="204"/>
        <end position="221"/>
    </location>
</feature>
<evidence type="ECO:0000256" key="5">
    <source>
        <dbReference type="SAM" id="MobiDB-lite"/>
    </source>
</evidence>
<dbReference type="PROSITE" id="PS00211">
    <property type="entry name" value="ABC_TRANSPORTER_1"/>
    <property type="match status" value="1"/>
</dbReference>
<keyword evidence="4 6" id="KW-0472">Membrane</keyword>
<feature type="transmembrane region" description="Helical" evidence="6">
    <location>
        <begin position="90"/>
        <end position="115"/>
    </location>
</feature>
<gene>
    <name evidence="9" type="ORF">I8D64_16045</name>
</gene>
<dbReference type="InterPro" id="IPR003439">
    <property type="entry name" value="ABC_transporter-like_ATP-bd"/>
</dbReference>
<feature type="transmembrane region" description="Helical" evidence="6">
    <location>
        <begin position="127"/>
        <end position="148"/>
    </location>
</feature>
<feature type="compositionally biased region" description="Basic and acidic residues" evidence="5">
    <location>
        <begin position="1"/>
        <end position="10"/>
    </location>
</feature>
<feature type="domain" description="ABC transporter" evidence="7">
    <location>
        <begin position="401"/>
        <end position="641"/>
    </location>
</feature>
<keyword evidence="9" id="KW-0547">Nucleotide-binding</keyword>
<dbReference type="InterPro" id="IPR036640">
    <property type="entry name" value="ABC1_TM_sf"/>
</dbReference>
<evidence type="ECO:0000256" key="1">
    <source>
        <dbReference type="ARBA" id="ARBA00004651"/>
    </source>
</evidence>
<dbReference type="CDD" id="cd07346">
    <property type="entry name" value="ABC_6TM_exporters"/>
    <property type="match status" value="1"/>
</dbReference>
<keyword evidence="10" id="KW-1185">Reference proteome</keyword>
<reference evidence="9 10" key="1">
    <citation type="submission" date="2020-12" db="EMBL/GenBank/DDBJ databases">
        <title>Brachybacterium sp. MASK1Z-5, whole genome shotgun sequence.</title>
        <authorList>
            <person name="Tuo L."/>
        </authorList>
    </citation>
    <scope>NUCLEOTIDE SEQUENCE [LARGE SCALE GENOMIC DNA]</scope>
    <source>
        <strain evidence="9 10">MASK1Z-5</strain>
    </source>
</reference>
<evidence type="ECO:0000259" key="8">
    <source>
        <dbReference type="PROSITE" id="PS50929"/>
    </source>
</evidence>
<evidence type="ECO:0000256" key="6">
    <source>
        <dbReference type="SAM" id="Phobius"/>
    </source>
</evidence>
<feature type="domain" description="ABC transmembrane type-1" evidence="8">
    <location>
        <begin position="93"/>
        <end position="371"/>
    </location>
</feature>
<accession>A0ABS1BE46</accession>
<dbReference type="Gene3D" id="1.20.1560.10">
    <property type="entry name" value="ABC transporter type 1, transmembrane domain"/>
    <property type="match status" value="1"/>
</dbReference>
<feature type="compositionally biased region" description="Low complexity" evidence="5">
    <location>
        <begin position="35"/>
        <end position="49"/>
    </location>
</feature>
<feature type="transmembrane region" description="Helical" evidence="6">
    <location>
        <begin position="345"/>
        <end position="370"/>
    </location>
</feature>
<dbReference type="Gene3D" id="3.40.50.300">
    <property type="entry name" value="P-loop containing nucleotide triphosphate hydrolases"/>
    <property type="match status" value="1"/>
</dbReference>
<dbReference type="RefSeq" id="WP_200503808.1">
    <property type="nucleotide sequence ID" value="NZ_JAEDAJ010000015.1"/>
</dbReference>
<dbReference type="InterPro" id="IPR011527">
    <property type="entry name" value="ABC1_TM_dom"/>
</dbReference>
<dbReference type="EMBL" id="JAEDAJ010000015">
    <property type="protein sequence ID" value="MBK0332915.1"/>
    <property type="molecule type" value="Genomic_DNA"/>
</dbReference>
<feature type="transmembrane region" description="Helical" evidence="6">
    <location>
        <begin position="227"/>
        <end position="244"/>
    </location>
</feature>
<comment type="caution">
    <text evidence="9">The sequence shown here is derived from an EMBL/GenBank/DDBJ whole genome shotgun (WGS) entry which is preliminary data.</text>
</comment>